<dbReference type="EMBL" id="MN739056">
    <property type="protein sequence ID" value="QHS86492.1"/>
    <property type="molecule type" value="Genomic_DNA"/>
</dbReference>
<proteinExistence type="predicted"/>
<reference evidence="1" key="1">
    <citation type="journal article" date="2020" name="Nature">
        <title>Giant virus diversity and host interactions through global metagenomics.</title>
        <authorList>
            <person name="Schulz F."/>
            <person name="Roux S."/>
            <person name="Paez-Espino D."/>
            <person name="Jungbluth S."/>
            <person name="Walsh D.A."/>
            <person name="Denef V.J."/>
            <person name="McMahon K.D."/>
            <person name="Konstantinidis K.T."/>
            <person name="Eloe-Fadrosh E.A."/>
            <person name="Kyrpides N.C."/>
            <person name="Woyke T."/>
        </authorList>
    </citation>
    <scope>NUCLEOTIDE SEQUENCE</scope>
    <source>
        <strain evidence="1">GVMAG-M-3300009187-29</strain>
    </source>
</reference>
<sequence length="201" mass="23494">MDENEDLDISWIEEQEKLQTVDKNYFRESMDTITVTIIYININLYIENIISEKHVLSANGLLEKERLLQIIQSKKKTTAHSRYKFMDALLYNVDLESGHIQKYANTPTVPNEPNPFFKRLSIIDDIVFSPSIFIFHGLNGLYLLFKEEPRTDIQNIKTKSILKSDGDQLRKITKKVKLVLKKQNQSTTKKRIKNEDTDNNT</sequence>
<protein>
    <submittedName>
        <fullName evidence="1">Uncharacterized protein</fullName>
    </submittedName>
</protein>
<organism evidence="1">
    <name type="scientific">viral metagenome</name>
    <dbReference type="NCBI Taxonomy" id="1070528"/>
    <lineage>
        <taxon>unclassified sequences</taxon>
        <taxon>metagenomes</taxon>
        <taxon>organismal metagenomes</taxon>
    </lineage>
</organism>
<accession>A0A6C0B356</accession>
<dbReference type="AlphaFoldDB" id="A0A6C0B356"/>
<evidence type="ECO:0000313" key="1">
    <source>
        <dbReference type="EMBL" id="QHS86492.1"/>
    </source>
</evidence>
<name>A0A6C0B356_9ZZZZ</name>